<dbReference type="PANTHER" id="PTHR15905:SF1">
    <property type="entry name" value="GOLGI-ASSOCIATED KINASE 1B"/>
    <property type="match status" value="1"/>
</dbReference>
<evidence type="ECO:0000256" key="4">
    <source>
        <dbReference type="ARBA" id="ARBA00023034"/>
    </source>
</evidence>
<dbReference type="PANTHER" id="PTHR15905">
    <property type="entry name" value="GOLGI-ASSOCIATED KINASE 1B-RELATED"/>
    <property type="match status" value="1"/>
</dbReference>
<comment type="subcellular location">
    <subcellularLocation>
        <location evidence="1">Endomembrane system</location>
    </subcellularLocation>
    <subcellularLocation>
        <location evidence="2">Golgi apparatus</location>
    </subcellularLocation>
</comment>
<sequence>MPLIRQGKIINSLVLHPCARILRICNTRRLRSKRNVLIGSACFIYAFFLVAQVGQGVPQDMVSERQKYRSREIHVPKLEPPLESSQGPGAVRAGETSLDISFSLQPNVVYITLKSKRSKPANIRGTVRPKLRRKHSIKKAQVDQNALQSLRDAGHLRGDKRLVSNNNKGYEDENANKTVQSNVQVSSDIKRLIPHQRTRMDGLDSNIRIYSESAPPWLSKEDIEALRILANCNVTAIQEDPSKNRGLIQFKSTGALRAFGESTTGVEEIYFCRGRCGLIKRPMDMSEVFAFHLDRILGLNRSVPAVCRRFTLFQENTHRDWQFVTLAMMEIFHLPLLVMPRHMEWGRLFLISFLVEKKDQLWLHTGFSLMLSRSMRKLRRRLLEYYIWWPGIDAQIEEKANVYNRLDRNCCGFKPRKEDTCVERGLYLKCDDQDNVELVHIIQRKLDPRHLVFIDNRGYFDRSEDNLDFKLLKGIKELPESAVSVLKSQRLRERLLQSLFLDKVYWESQGGRQGIEKLIDVIERRAKILLTYINAHGIKVIPMNE</sequence>
<evidence type="ECO:0000256" key="6">
    <source>
        <dbReference type="SAM" id="Phobius"/>
    </source>
</evidence>
<evidence type="ECO:0000313" key="7">
    <source>
        <dbReference type="EMBL" id="MBN3286342.1"/>
    </source>
</evidence>
<feature type="non-terminal residue" evidence="7">
    <location>
        <position position="1"/>
    </location>
</feature>
<comment type="caution">
    <text evidence="7">The sequence shown here is derived from an EMBL/GenBank/DDBJ whole genome shotgun (WGS) entry which is preliminary data.</text>
</comment>
<keyword evidence="6" id="KW-1133">Transmembrane helix</keyword>
<dbReference type="Proteomes" id="UP001166093">
    <property type="component" value="Unassembled WGS sequence"/>
</dbReference>
<dbReference type="Pfam" id="PF15051">
    <property type="entry name" value="FAM198"/>
    <property type="match status" value="2"/>
</dbReference>
<comment type="similarity">
    <text evidence="3">Belongs to the GASK family.</text>
</comment>
<dbReference type="EMBL" id="JAAWVQ010157225">
    <property type="protein sequence ID" value="MBN3286342.1"/>
    <property type="molecule type" value="Genomic_DNA"/>
</dbReference>
<feature type="transmembrane region" description="Helical" evidence="6">
    <location>
        <begin position="36"/>
        <end position="54"/>
    </location>
</feature>
<evidence type="ECO:0000313" key="8">
    <source>
        <dbReference type="Proteomes" id="UP001166093"/>
    </source>
</evidence>
<keyword evidence="5 6" id="KW-0472">Membrane</keyword>
<evidence type="ECO:0000256" key="1">
    <source>
        <dbReference type="ARBA" id="ARBA00004308"/>
    </source>
</evidence>
<feature type="non-terminal residue" evidence="7">
    <location>
        <position position="545"/>
    </location>
</feature>
<gene>
    <name evidence="7" type="primary">Fam198b_1</name>
    <name evidence="7" type="ORF">GTO93_0019959</name>
</gene>
<keyword evidence="4" id="KW-0333">Golgi apparatus</keyword>
<evidence type="ECO:0000256" key="2">
    <source>
        <dbReference type="ARBA" id="ARBA00004555"/>
    </source>
</evidence>
<accession>A0ABS2YK79</accession>
<dbReference type="InterPro" id="IPR029207">
    <property type="entry name" value="FAM198"/>
</dbReference>
<keyword evidence="8" id="KW-1185">Reference proteome</keyword>
<organism evidence="7 8">
    <name type="scientific">Polyodon spathula</name>
    <name type="common">North American paddlefish</name>
    <name type="synonym">Squalus spathula</name>
    <dbReference type="NCBI Taxonomy" id="7913"/>
    <lineage>
        <taxon>Eukaryota</taxon>
        <taxon>Metazoa</taxon>
        <taxon>Chordata</taxon>
        <taxon>Craniata</taxon>
        <taxon>Vertebrata</taxon>
        <taxon>Euteleostomi</taxon>
        <taxon>Actinopterygii</taxon>
        <taxon>Chondrostei</taxon>
        <taxon>Acipenseriformes</taxon>
        <taxon>Polyodontidae</taxon>
        <taxon>Polyodon</taxon>
    </lineage>
</organism>
<evidence type="ECO:0000256" key="5">
    <source>
        <dbReference type="ARBA" id="ARBA00023136"/>
    </source>
</evidence>
<reference evidence="7" key="1">
    <citation type="journal article" date="2021" name="Cell">
        <title>Tracing the genetic footprints of vertebrate landing in non-teleost ray-finned fishes.</title>
        <authorList>
            <person name="Bi X."/>
            <person name="Wang K."/>
            <person name="Yang L."/>
            <person name="Pan H."/>
            <person name="Jiang H."/>
            <person name="Wei Q."/>
            <person name="Fang M."/>
            <person name="Yu H."/>
            <person name="Zhu C."/>
            <person name="Cai Y."/>
            <person name="He Y."/>
            <person name="Gan X."/>
            <person name="Zeng H."/>
            <person name="Yu D."/>
            <person name="Zhu Y."/>
            <person name="Jiang H."/>
            <person name="Qiu Q."/>
            <person name="Yang H."/>
            <person name="Zhang Y.E."/>
            <person name="Wang W."/>
            <person name="Zhu M."/>
            <person name="He S."/>
            <person name="Zhang G."/>
        </authorList>
    </citation>
    <scope>NUCLEOTIDE SEQUENCE</scope>
    <source>
        <strain evidence="7">Pddl_001</strain>
    </source>
</reference>
<protein>
    <submittedName>
        <fullName evidence="7">F198B protein</fullName>
    </submittedName>
</protein>
<proteinExistence type="inferred from homology"/>
<name>A0ABS2YK79_POLSP</name>
<evidence type="ECO:0000256" key="3">
    <source>
        <dbReference type="ARBA" id="ARBA00007691"/>
    </source>
</evidence>
<keyword evidence="6" id="KW-0812">Transmembrane</keyword>